<dbReference type="EMBL" id="CP032452">
    <property type="protein sequence ID" value="QEZ68619.1"/>
    <property type="molecule type" value="Genomic_DNA"/>
</dbReference>
<dbReference type="RefSeq" id="WP_150844640.1">
    <property type="nucleotide sequence ID" value="NZ_CP032452.1"/>
</dbReference>
<gene>
    <name evidence="2" type="ORF">D4A35_06565</name>
    <name evidence="1" type="ORF">HF875_08760</name>
</gene>
<organism evidence="2 3">
    <name type="scientific">Paraclostridium bifermentans</name>
    <name type="common">Clostridium bifermentans</name>
    <dbReference type="NCBI Taxonomy" id="1490"/>
    <lineage>
        <taxon>Bacteria</taxon>
        <taxon>Bacillati</taxon>
        <taxon>Bacillota</taxon>
        <taxon>Clostridia</taxon>
        <taxon>Peptostreptococcales</taxon>
        <taxon>Peptostreptococcaceae</taxon>
        <taxon>Paraclostridium</taxon>
    </lineage>
</organism>
<dbReference type="Proteomes" id="UP000326961">
    <property type="component" value="Chromosome"/>
</dbReference>
<dbReference type="AlphaFoldDB" id="A0A5P3XCH0"/>
<evidence type="ECO:0000313" key="3">
    <source>
        <dbReference type="Proteomes" id="UP000326961"/>
    </source>
</evidence>
<reference evidence="2 3" key="1">
    <citation type="submission" date="2018-09" db="EMBL/GenBank/DDBJ databases">
        <title>A clostridial neurotoxin that targets Anopheles mosquitoes.</title>
        <authorList>
            <person name="Contreras E."/>
            <person name="Masuyer G."/>
            <person name="Qureshi N."/>
            <person name="Chawla S."/>
            <person name="Lim H.L."/>
            <person name="Chen J."/>
            <person name="Stenmark P."/>
            <person name="Gill S."/>
        </authorList>
    </citation>
    <scope>NUCLEOTIDE SEQUENCE [LARGE SCALE GENOMIC DNA]</scope>
    <source>
        <strain evidence="2 3">Cbm</strain>
    </source>
</reference>
<accession>A0A5P3XCH0</accession>
<name>A0A5P3XCH0_PARBF</name>
<evidence type="ECO:0000313" key="4">
    <source>
        <dbReference type="Proteomes" id="UP000573963"/>
    </source>
</evidence>
<evidence type="ECO:0008006" key="5">
    <source>
        <dbReference type="Google" id="ProtNLM"/>
    </source>
</evidence>
<dbReference type="Proteomes" id="UP000573963">
    <property type="component" value="Unassembled WGS sequence"/>
</dbReference>
<protein>
    <recommendedName>
        <fullName evidence="5">SRPBCC family protein</fullName>
    </recommendedName>
</protein>
<dbReference type="EMBL" id="JABAFD010000004">
    <property type="protein sequence ID" value="NME09611.1"/>
    <property type="molecule type" value="Genomic_DNA"/>
</dbReference>
<evidence type="ECO:0000313" key="2">
    <source>
        <dbReference type="EMBL" id="QEZ68619.1"/>
    </source>
</evidence>
<reference evidence="1 4" key="2">
    <citation type="submission" date="2020-04" db="EMBL/GenBank/DDBJ databases">
        <authorList>
            <person name="Hitch T.C.A."/>
            <person name="Wylensek D."/>
            <person name="Clavel T."/>
        </authorList>
    </citation>
    <scope>NUCLEOTIDE SEQUENCE [LARGE SCALE GENOMIC DNA]</scope>
    <source>
        <strain evidence="1 4">Med78_4-601-WT-2</strain>
    </source>
</reference>
<proteinExistence type="predicted"/>
<sequence>MLFRIKDGYYVLQRKILVRKKDILLDSLFLQIYNQQKFSNWITQKPFVELIYKNNKFDVGTISTLKFGFFPFSYSFISRKVEKNKYIEAEIIGRFEGKITSNFIENEETIMLEHTIYIKGKNKFTNVYYLFAGAIPHTPYMKSREKLMIKNAMIDSKKGVEENA</sequence>
<evidence type="ECO:0000313" key="1">
    <source>
        <dbReference type="EMBL" id="NME09611.1"/>
    </source>
</evidence>